<evidence type="ECO:0000313" key="11">
    <source>
        <dbReference type="EMBL" id="CEN32106.1"/>
    </source>
</evidence>
<dbReference type="NCBIfam" id="TIGR00231">
    <property type="entry name" value="small_GTP"/>
    <property type="match status" value="1"/>
</dbReference>
<dbReference type="GO" id="GO:0070181">
    <property type="term" value="F:small ribosomal subunit rRNA binding"/>
    <property type="evidence" value="ECO:0007669"/>
    <property type="project" value="UniProtKB-UniRule"/>
</dbReference>
<feature type="transmembrane region" description="Helical" evidence="8">
    <location>
        <begin position="69"/>
        <end position="91"/>
    </location>
</feature>
<dbReference type="Gene3D" id="3.30.300.20">
    <property type="match status" value="1"/>
</dbReference>
<comment type="function">
    <text evidence="7">An essential GTPase that binds both GDP and GTP, with rapid nucleotide exchange. Plays a role in 16S rRNA processing and 30S ribosomal subunit biogenesis and possibly also in cell cycle regulation and energy metabolism.</text>
</comment>
<dbReference type="Pfam" id="PF01926">
    <property type="entry name" value="MMR_HSR1"/>
    <property type="match status" value="1"/>
</dbReference>
<evidence type="ECO:0000256" key="6">
    <source>
        <dbReference type="ARBA" id="ARBA00023134"/>
    </source>
</evidence>
<dbReference type="InterPro" id="IPR005225">
    <property type="entry name" value="Small_GTP-bd"/>
</dbReference>
<feature type="binding site" evidence="7">
    <location>
        <begin position="116"/>
        <end position="119"/>
    </location>
    <ligand>
        <name>GTP</name>
        <dbReference type="ChEBI" id="CHEBI:37565"/>
    </ligand>
</feature>
<reference evidence="12" key="1">
    <citation type="submission" date="2015-01" db="EMBL/GenBank/DDBJ databases">
        <authorList>
            <person name="Manzano-Marin A."/>
            <person name="Manzano-Marin A."/>
        </authorList>
    </citation>
    <scope>NUCLEOTIDE SEQUENCE [LARGE SCALE GENOMIC DNA]</scope>
    <source>
        <strain evidence="12">obscurior</strain>
    </source>
</reference>
<keyword evidence="4 7" id="KW-0547">Nucleotide-binding</keyword>
<keyword evidence="7" id="KW-1003">Cell membrane</keyword>
<dbReference type="KEGG" id="wca:WEOB_153"/>
<protein>
    <recommendedName>
        <fullName evidence="2 7">GTPase Era</fullName>
    </recommendedName>
</protein>
<evidence type="ECO:0000313" key="12">
    <source>
        <dbReference type="Proteomes" id="UP000242753"/>
    </source>
</evidence>
<keyword evidence="7 8" id="KW-0472">Membrane</keyword>
<evidence type="ECO:0000256" key="5">
    <source>
        <dbReference type="ARBA" id="ARBA00022884"/>
    </source>
</evidence>
<dbReference type="GO" id="GO:0005829">
    <property type="term" value="C:cytosol"/>
    <property type="evidence" value="ECO:0007669"/>
    <property type="project" value="TreeGrafter"/>
</dbReference>
<evidence type="ECO:0000259" key="10">
    <source>
        <dbReference type="Pfam" id="PF07650"/>
    </source>
</evidence>
<keyword evidence="3 7" id="KW-0690">Ribosome biogenesis</keyword>
<dbReference type="GO" id="GO:0005525">
    <property type="term" value="F:GTP binding"/>
    <property type="evidence" value="ECO:0007669"/>
    <property type="project" value="UniProtKB-UniRule"/>
</dbReference>
<evidence type="ECO:0000256" key="8">
    <source>
        <dbReference type="SAM" id="Phobius"/>
    </source>
</evidence>
<evidence type="ECO:0000256" key="3">
    <source>
        <dbReference type="ARBA" id="ARBA00022517"/>
    </source>
</evidence>
<keyword evidence="8" id="KW-0812">Transmembrane</keyword>
<comment type="subcellular location">
    <subcellularLocation>
        <location evidence="7">Cytoplasm</location>
    </subcellularLocation>
    <subcellularLocation>
        <location evidence="7">Cell membrane</location>
        <topology evidence="7">Peripheral membrane protein</topology>
    </subcellularLocation>
</comment>
<keyword evidence="7" id="KW-0699">rRNA-binding</keyword>
<dbReference type="STRING" id="1594731.WEOB_153"/>
<sequence>MIIGRFNVGKSTLLNRMLGKKISIVSSKRNTTIFPIAGVVKDDLYQCVYIDTPGLYIQKKQNIDYFKDVFLNVSISSSMINIIFFVIDIYWTHYDELIYNKLVRFYNNCQVILIINKIDNFLQKSKVLPYIQFLSKKINFDEVVPISAKKNININTLFEIVKKKLSKLKCYFPNEITVNYSNNFFASEIVREKIMQYFWDEIPYSVVVKIEPFLIDKNFNNFCNIYGFVFVFCDMHKKMIIGKEGRKIKKIIYFAKKDMEIVFSSRVNLKLCVKRMT</sequence>
<organism evidence="11 12">
    <name type="scientific">Candidatus Westeberhardia cardiocondylae</name>
    <dbReference type="NCBI Taxonomy" id="1594731"/>
    <lineage>
        <taxon>Bacteria</taxon>
        <taxon>Pseudomonadati</taxon>
        <taxon>Pseudomonadota</taxon>
        <taxon>Gammaproteobacteria</taxon>
        <taxon>Enterobacterales</taxon>
        <taxon>Enterobacteriaceae</taxon>
        <taxon>ant endosymbionts</taxon>
        <taxon>Candidatus Westeberhardia</taxon>
    </lineage>
</organism>
<dbReference type="InterPro" id="IPR004044">
    <property type="entry name" value="KH_dom_type_2"/>
</dbReference>
<dbReference type="GO" id="GO:0043024">
    <property type="term" value="F:ribosomal small subunit binding"/>
    <property type="evidence" value="ECO:0007669"/>
    <property type="project" value="TreeGrafter"/>
</dbReference>
<feature type="domain" description="G" evidence="9">
    <location>
        <begin position="1"/>
        <end position="117"/>
    </location>
</feature>
<evidence type="ECO:0000256" key="4">
    <source>
        <dbReference type="ARBA" id="ARBA00022741"/>
    </source>
</evidence>
<dbReference type="CDD" id="cd04163">
    <property type="entry name" value="Era"/>
    <property type="match status" value="1"/>
</dbReference>
<dbReference type="InterPro" id="IPR030388">
    <property type="entry name" value="G_ERA_dom"/>
</dbReference>
<dbReference type="InterPro" id="IPR027417">
    <property type="entry name" value="P-loop_NTPase"/>
</dbReference>
<comment type="subunit">
    <text evidence="7">Monomer.</text>
</comment>
<comment type="caution">
    <text evidence="7">Lacks conserved residue(s) required for the propagation of feature annotation.</text>
</comment>
<proteinExistence type="inferred from homology"/>
<keyword evidence="6 7" id="KW-0342">GTP-binding</keyword>
<dbReference type="GO" id="GO:0005886">
    <property type="term" value="C:plasma membrane"/>
    <property type="evidence" value="ECO:0007669"/>
    <property type="project" value="UniProtKB-SubCell"/>
</dbReference>
<dbReference type="Proteomes" id="UP000242753">
    <property type="component" value="Chromosome I"/>
</dbReference>
<accession>A0A0H5C596</accession>
<keyword evidence="7" id="KW-0963">Cytoplasm</keyword>
<dbReference type="CDD" id="cd22534">
    <property type="entry name" value="KH-II_Era"/>
    <property type="match status" value="1"/>
</dbReference>
<dbReference type="PANTHER" id="PTHR42698:SF1">
    <property type="entry name" value="GTPASE ERA, MITOCHONDRIAL"/>
    <property type="match status" value="1"/>
</dbReference>
<evidence type="ECO:0000256" key="7">
    <source>
        <dbReference type="HAMAP-Rule" id="MF_00367"/>
    </source>
</evidence>
<dbReference type="NCBIfam" id="TIGR00436">
    <property type="entry name" value="era"/>
    <property type="match status" value="1"/>
</dbReference>
<evidence type="ECO:0000259" key="9">
    <source>
        <dbReference type="Pfam" id="PF01926"/>
    </source>
</evidence>
<keyword evidence="8" id="KW-1133">Transmembrane helix</keyword>
<evidence type="ECO:0000256" key="1">
    <source>
        <dbReference type="ARBA" id="ARBA00007921"/>
    </source>
</evidence>
<gene>
    <name evidence="7 11" type="primary">era</name>
    <name evidence="11" type="ORF">WEOB_153</name>
</gene>
<dbReference type="GO" id="GO:0003924">
    <property type="term" value="F:GTPase activity"/>
    <property type="evidence" value="ECO:0007669"/>
    <property type="project" value="UniProtKB-UniRule"/>
</dbReference>
<dbReference type="Gene3D" id="3.40.50.300">
    <property type="entry name" value="P-loop containing nucleotide triphosphate hydrolases"/>
    <property type="match status" value="1"/>
</dbReference>
<keyword evidence="12" id="KW-1185">Reference proteome</keyword>
<dbReference type="AlphaFoldDB" id="A0A0H5C596"/>
<feature type="domain" description="KH type-2" evidence="10">
    <location>
        <begin position="201"/>
        <end position="271"/>
    </location>
</feature>
<dbReference type="PANTHER" id="PTHR42698">
    <property type="entry name" value="GTPASE ERA"/>
    <property type="match status" value="1"/>
</dbReference>
<dbReference type="InterPro" id="IPR005662">
    <property type="entry name" value="GTPase_Era-like"/>
</dbReference>
<dbReference type="GO" id="GO:0000028">
    <property type="term" value="P:ribosomal small subunit assembly"/>
    <property type="evidence" value="ECO:0007669"/>
    <property type="project" value="TreeGrafter"/>
</dbReference>
<evidence type="ECO:0000256" key="2">
    <source>
        <dbReference type="ARBA" id="ARBA00020484"/>
    </source>
</evidence>
<dbReference type="EMBL" id="LN774881">
    <property type="protein sequence ID" value="CEN32106.1"/>
    <property type="molecule type" value="Genomic_DNA"/>
</dbReference>
<dbReference type="NCBIfam" id="NF000908">
    <property type="entry name" value="PRK00089.1"/>
    <property type="match status" value="1"/>
</dbReference>
<comment type="similarity">
    <text evidence="1 7">Belongs to the TRAFAC class TrmE-Era-EngA-EngB-Septin-like GTPase superfamily. Era GTPase family.</text>
</comment>
<keyword evidence="5 7" id="KW-0694">RNA-binding</keyword>
<dbReference type="InterPro" id="IPR006073">
    <property type="entry name" value="GTP-bd"/>
</dbReference>
<dbReference type="SUPFAM" id="SSF52540">
    <property type="entry name" value="P-loop containing nucleoside triphosphate hydrolases"/>
    <property type="match status" value="1"/>
</dbReference>
<dbReference type="Pfam" id="PF07650">
    <property type="entry name" value="KH_2"/>
    <property type="match status" value="1"/>
</dbReference>
<name>A0A0H5C596_9ENTR</name>
<dbReference type="HAMAP" id="MF_00367">
    <property type="entry name" value="GTPase_Era"/>
    <property type="match status" value="1"/>
</dbReference>
<dbReference type="InterPro" id="IPR015946">
    <property type="entry name" value="KH_dom-like_a/b"/>
</dbReference>
<feature type="binding site" evidence="7">
    <location>
        <begin position="51"/>
        <end position="55"/>
    </location>
    <ligand>
        <name>GTP</name>
        <dbReference type="ChEBI" id="CHEBI:37565"/>
    </ligand>
</feature>